<reference evidence="1" key="1">
    <citation type="submission" date="2025-08" db="UniProtKB">
        <authorList>
            <consortium name="Ensembl"/>
        </authorList>
    </citation>
    <scope>IDENTIFICATION</scope>
</reference>
<dbReference type="Proteomes" id="UP000694419">
    <property type="component" value="Unplaced"/>
</dbReference>
<evidence type="ECO:0000313" key="1">
    <source>
        <dbReference type="Ensembl" id="ENSCPGP00000001071.1"/>
    </source>
</evidence>
<sequence>MKVSLTPLSRANRFPNGAPLLVLQGSTLPKVRTSQGASREGRGSPQPAPSLLLVVPQADFAFPGQSHFPVSFCCPCAILETI</sequence>
<keyword evidence="2" id="KW-1185">Reference proteome</keyword>
<proteinExistence type="predicted"/>
<reference evidence="1" key="2">
    <citation type="submission" date="2025-09" db="UniProtKB">
        <authorList>
            <consortium name="Ensembl"/>
        </authorList>
    </citation>
    <scope>IDENTIFICATION</scope>
</reference>
<evidence type="ECO:0000313" key="2">
    <source>
        <dbReference type="Proteomes" id="UP000694419"/>
    </source>
</evidence>
<organism evidence="1 2">
    <name type="scientific">Calidris pygmaea</name>
    <name type="common">Spoon-billed sandpiper</name>
    <dbReference type="NCBI Taxonomy" id="425635"/>
    <lineage>
        <taxon>Eukaryota</taxon>
        <taxon>Metazoa</taxon>
        <taxon>Chordata</taxon>
        <taxon>Craniata</taxon>
        <taxon>Vertebrata</taxon>
        <taxon>Euteleostomi</taxon>
        <taxon>Archelosauria</taxon>
        <taxon>Archosauria</taxon>
        <taxon>Dinosauria</taxon>
        <taxon>Saurischia</taxon>
        <taxon>Theropoda</taxon>
        <taxon>Coelurosauria</taxon>
        <taxon>Aves</taxon>
        <taxon>Neognathae</taxon>
        <taxon>Neoaves</taxon>
        <taxon>Charadriiformes</taxon>
        <taxon>Scolopacidae</taxon>
        <taxon>Calidris</taxon>
    </lineage>
</organism>
<name>A0A8C3J238_9CHAR</name>
<protein>
    <submittedName>
        <fullName evidence="1">Uncharacterized protein</fullName>
    </submittedName>
</protein>
<dbReference type="AlphaFoldDB" id="A0A8C3J238"/>
<dbReference type="Ensembl" id="ENSCPGT00000001194.1">
    <property type="protein sequence ID" value="ENSCPGP00000001071.1"/>
    <property type="gene ID" value="ENSCPGG00000000847.1"/>
</dbReference>
<accession>A0A8C3J238</accession>